<protein>
    <submittedName>
        <fullName evidence="1">Transcriptional regulator</fullName>
    </submittedName>
</protein>
<evidence type="ECO:0000313" key="1">
    <source>
        <dbReference type="EMBL" id="OMD32199.1"/>
    </source>
</evidence>
<evidence type="ECO:0000313" key="2">
    <source>
        <dbReference type="Proteomes" id="UP000187465"/>
    </source>
</evidence>
<dbReference type="EMBL" id="MKQP01000018">
    <property type="protein sequence ID" value="OMD32199.1"/>
    <property type="molecule type" value="Genomic_DNA"/>
</dbReference>
<accession>A0A1R0XB98</accession>
<dbReference type="RefSeq" id="WP_036679396.1">
    <property type="nucleotide sequence ID" value="NZ_MKQP01000018.1"/>
</dbReference>
<dbReference type="AlphaFoldDB" id="A0A1R0XB98"/>
<dbReference type="Proteomes" id="UP000187465">
    <property type="component" value="Unassembled WGS sequence"/>
</dbReference>
<proteinExistence type="predicted"/>
<gene>
    <name evidence="1" type="ORF">BJP51_16610</name>
</gene>
<comment type="caution">
    <text evidence="1">The sequence shown here is derived from an EMBL/GenBank/DDBJ whole genome shotgun (WGS) entry which is preliminary data.</text>
</comment>
<reference evidence="1 2" key="1">
    <citation type="submission" date="2016-10" db="EMBL/GenBank/DDBJ databases">
        <title>Paenibacillus species isolates.</title>
        <authorList>
            <person name="Beno S.M."/>
        </authorList>
    </citation>
    <scope>NUCLEOTIDE SEQUENCE [LARGE SCALE GENOMIC DNA]</scope>
    <source>
        <strain evidence="1 2">FSL H7-0604</strain>
    </source>
</reference>
<name>A0A1R0XB98_9BACL</name>
<sequence>MAIGQFPVALAEVLKRTGDSYQKAGQAAHVDGSQIGKIISGTRKPSKPVMQAAVRHYDDIQLIIGAAEEVTGGACVPYLDGADLHPSSTYIKTIEEMQEALLALQSIPITKRSDQLTPADHENVKNGLMEQIEAITALTHNTAVLCRKYDISYLGLWADHRNELRQKKYMN</sequence>
<organism evidence="1 2">
    <name type="scientific">Paenibacillus odorifer</name>
    <dbReference type="NCBI Taxonomy" id="189426"/>
    <lineage>
        <taxon>Bacteria</taxon>
        <taxon>Bacillati</taxon>
        <taxon>Bacillota</taxon>
        <taxon>Bacilli</taxon>
        <taxon>Bacillales</taxon>
        <taxon>Paenibacillaceae</taxon>
        <taxon>Paenibacillus</taxon>
    </lineage>
</organism>